<gene>
    <name evidence="1" type="ORF">Pint_16729</name>
</gene>
<dbReference type="Proteomes" id="UP001163603">
    <property type="component" value="Chromosome 2"/>
</dbReference>
<evidence type="ECO:0000313" key="2">
    <source>
        <dbReference type="Proteomes" id="UP001163603"/>
    </source>
</evidence>
<accession>A0ACC0Z8X3</accession>
<sequence length="181" mass="20452">MVARGDLGAQIPLEKVPSVQKRIVELGRKFNKLVIVASQLLESMIEYPIPTTMGRYYEKALAVLRSVSLRIERWWREEKHHAALEPLIIQSSVCGGVPEEMCNAAIKMERRSACLENLINREIDGLKSLMAECPEDKDLVDMSIEELNQAVEEEKKLQSLLLNSLLPKDDAATQFFTSLKA</sequence>
<proteinExistence type="predicted"/>
<protein>
    <submittedName>
        <fullName evidence="1">Uncharacterized protein</fullName>
    </submittedName>
</protein>
<comment type="caution">
    <text evidence="1">The sequence shown here is derived from an EMBL/GenBank/DDBJ whole genome shotgun (WGS) entry which is preliminary data.</text>
</comment>
<evidence type="ECO:0000313" key="1">
    <source>
        <dbReference type="EMBL" id="KAJ0047593.1"/>
    </source>
</evidence>
<name>A0ACC0Z8X3_9ROSI</name>
<organism evidence="1 2">
    <name type="scientific">Pistacia integerrima</name>
    <dbReference type="NCBI Taxonomy" id="434235"/>
    <lineage>
        <taxon>Eukaryota</taxon>
        <taxon>Viridiplantae</taxon>
        <taxon>Streptophyta</taxon>
        <taxon>Embryophyta</taxon>
        <taxon>Tracheophyta</taxon>
        <taxon>Spermatophyta</taxon>
        <taxon>Magnoliopsida</taxon>
        <taxon>eudicotyledons</taxon>
        <taxon>Gunneridae</taxon>
        <taxon>Pentapetalae</taxon>
        <taxon>rosids</taxon>
        <taxon>malvids</taxon>
        <taxon>Sapindales</taxon>
        <taxon>Anacardiaceae</taxon>
        <taxon>Pistacia</taxon>
    </lineage>
</organism>
<reference evidence="2" key="1">
    <citation type="journal article" date="2023" name="G3 (Bethesda)">
        <title>Genome assembly and association tests identify interacting loci associated with vigor, precocity, and sex in interspecific pistachio rootstocks.</title>
        <authorList>
            <person name="Palmer W."/>
            <person name="Jacygrad E."/>
            <person name="Sagayaradj S."/>
            <person name="Cavanaugh K."/>
            <person name="Han R."/>
            <person name="Bertier L."/>
            <person name="Beede B."/>
            <person name="Kafkas S."/>
            <person name="Golino D."/>
            <person name="Preece J."/>
            <person name="Michelmore R."/>
        </authorList>
    </citation>
    <scope>NUCLEOTIDE SEQUENCE [LARGE SCALE GENOMIC DNA]</scope>
</reference>
<keyword evidence="2" id="KW-1185">Reference proteome</keyword>
<dbReference type="EMBL" id="CM047737">
    <property type="protein sequence ID" value="KAJ0047593.1"/>
    <property type="molecule type" value="Genomic_DNA"/>
</dbReference>